<dbReference type="GO" id="GO:0000324">
    <property type="term" value="C:fungal-type vacuole"/>
    <property type="evidence" value="ECO:0007669"/>
    <property type="project" value="TreeGrafter"/>
</dbReference>
<dbReference type="GO" id="GO:0005886">
    <property type="term" value="C:plasma membrane"/>
    <property type="evidence" value="ECO:0007669"/>
    <property type="project" value="TreeGrafter"/>
</dbReference>
<keyword evidence="3 5" id="KW-1133">Transmembrane helix</keyword>
<gene>
    <name evidence="6" type="ORF">C7M61_002235</name>
</gene>
<dbReference type="PANTHER" id="PTHR23502:SF34">
    <property type="entry name" value="PROTEIN HOL1"/>
    <property type="match status" value="1"/>
</dbReference>
<dbReference type="Gene3D" id="1.20.1250.20">
    <property type="entry name" value="MFS general substrate transporter like domains"/>
    <property type="match status" value="1"/>
</dbReference>
<comment type="subcellular location">
    <subcellularLocation>
        <location evidence="1">Membrane</location>
        <topology evidence="1">Multi-pass membrane protein</topology>
    </subcellularLocation>
</comment>
<feature type="transmembrane region" description="Helical" evidence="5">
    <location>
        <begin position="130"/>
        <end position="148"/>
    </location>
</feature>
<reference evidence="6 7" key="1">
    <citation type="submission" date="2018-03" db="EMBL/GenBank/DDBJ databases">
        <title>Candida pseudohaemulonii genome assembly and annotation.</title>
        <authorList>
            <person name="Munoz J.F."/>
            <person name="Gade L.G."/>
            <person name="Chow N.A."/>
            <person name="Litvintseva A.P."/>
            <person name="Loparev V.N."/>
            <person name="Cuomo C.A."/>
        </authorList>
    </citation>
    <scope>NUCLEOTIDE SEQUENCE [LARGE SCALE GENOMIC DNA]</scope>
    <source>
        <strain evidence="6 7">B12108</strain>
    </source>
</reference>
<organism evidence="6 7">
    <name type="scientific">Candidozyma pseudohaemuli</name>
    <dbReference type="NCBI Taxonomy" id="418784"/>
    <lineage>
        <taxon>Eukaryota</taxon>
        <taxon>Fungi</taxon>
        <taxon>Dikarya</taxon>
        <taxon>Ascomycota</taxon>
        <taxon>Saccharomycotina</taxon>
        <taxon>Pichiomycetes</taxon>
        <taxon>Metschnikowiaceae</taxon>
        <taxon>Candidozyma</taxon>
    </lineage>
</organism>
<dbReference type="Pfam" id="PF07690">
    <property type="entry name" value="MFS_1"/>
    <property type="match status" value="1"/>
</dbReference>
<feature type="transmembrane region" description="Helical" evidence="5">
    <location>
        <begin position="364"/>
        <end position="385"/>
    </location>
</feature>
<evidence type="ECO:0000256" key="1">
    <source>
        <dbReference type="ARBA" id="ARBA00004141"/>
    </source>
</evidence>
<dbReference type="AlphaFoldDB" id="A0A2P7YSI0"/>
<evidence type="ECO:0000256" key="5">
    <source>
        <dbReference type="SAM" id="Phobius"/>
    </source>
</evidence>
<feature type="transmembrane region" description="Helical" evidence="5">
    <location>
        <begin position="98"/>
        <end position="118"/>
    </location>
</feature>
<feature type="transmembrane region" description="Helical" evidence="5">
    <location>
        <begin position="432"/>
        <end position="458"/>
    </location>
</feature>
<feature type="transmembrane region" description="Helical" evidence="5">
    <location>
        <begin position="406"/>
        <end position="426"/>
    </location>
</feature>
<dbReference type="GO" id="GO:0022857">
    <property type="term" value="F:transmembrane transporter activity"/>
    <property type="evidence" value="ECO:0007669"/>
    <property type="project" value="InterPro"/>
</dbReference>
<feature type="transmembrane region" description="Helical" evidence="5">
    <location>
        <begin position="470"/>
        <end position="489"/>
    </location>
</feature>
<evidence type="ECO:0008006" key="8">
    <source>
        <dbReference type="Google" id="ProtNLM"/>
    </source>
</evidence>
<feature type="transmembrane region" description="Helical" evidence="5">
    <location>
        <begin position="215"/>
        <end position="234"/>
    </location>
</feature>
<dbReference type="SUPFAM" id="SSF103473">
    <property type="entry name" value="MFS general substrate transporter"/>
    <property type="match status" value="1"/>
</dbReference>
<protein>
    <recommendedName>
        <fullName evidence="8">Major facilitator superfamily (MFS) profile domain-containing protein</fullName>
    </recommendedName>
</protein>
<feature type="transmembrane region" description="Helical" evidence="5">
    <location>
        <begin position="154"/>
        <end position="177"/>
    </location>
</feature>
<evidence type="ECO:0000313" key="6">
    <source>
        <dbReference type="EMBL" id="PSK38930.1"/>
    </source>
</evidence>
<evidence type="ECO:0000256" key="3">
    <source>
        <dbReference type="ARBA" id="ARBA00022989"/>
    </source>
</evidence>
<dbReference type="InterPro" id="IPR011701">
    <property type="entry name" value="MFS"/>
</dbReference>
<dbReference type="Proteomes" id="UP000241107">
    <property type="component" value="Unassembled WGS sequence"/>
</dbReference>
<feature type="transmembrane region" description="Helical" evidence="5">
    <location>
        <begin position="65"/>
        <end position="86"/>
    </location>
</feature>
<dbReference type="GeneID" id="36565624"/>
<dbReference type="EMBL" id="PYFQ01000004">
    <property type="protein sequence ID" value="PSK38930.1"/>
    <property type="molecule type" value="Genomic_DNA"/>
</dbReference>
<evidence type="ECO:0000256" key="2">
    <source>
        <dbReference type="ARBA" id="ARBA00022692"/>
    </source>
</evidence>
<proteinExistence type="predicted"/>
<feature type="transmembrane region" description="Helical" evidence="5">
    <location>
        <begin position="501"/>
        <end position="522"/>
    </location>
</feature>
<dbReference type="PANTHER" id="PTHR23502">
    <property type="entry name" value="MAJOR FACILITATOR SUPERFAMILY"/>
    <property type="match status" value="1"/>
</dbReference>
<dbReference type="VEuPathDB" id="FungiDB:C7M61_002235"/>
<feature type="transmembrane region" description="Helical" evidence="5">
    <location>
        <begin position="189"/>
        <end position="209"/>
    </location>
</feature>
<feature type="transmembrane region" description="Helical" evidence="5">
    <location>
        <begin position="319"/>
        <end position="344"/>
    </location>
</feature>
<keyword evidence="7" id="KW-1185">Reference proteome</keyword>
<keyword evidence="4 5" id="KW-0472">Membrane</keyword>
<evidence type="ECO:0000256" key="4">
    <source>
        <dbReference type="ARBA" id="ARBA00023136"/>
    </source>
</evidence>
<accession>A0A2P7YSI0</accession>
<dbReference type="RefSeq" id="XP_024714116.1">
    <property type="nucleotide sequence ID" value="XM_024857617.1"/>
</dbReference>
<name>A0A2P7YSI0_9ASCO</name>
<dbReference type="OrthoDB" id="5215911at2759"/>
<sequence>MSDLEKDSASRTSMVPGTVHLLDMAGTLNVQKVQDGNQNIILQPQPLSDVNDPLRWSKRKKNLQFLLLWVWSVFLAITVNWGGPYWGEWQEDFGVTAARLNVCQALNFLFLGVGCVILQPTAMKVGRRGVYLVCTVLAVVGNAMAIHADSVSYIMGLMSICGFAAAPTNSLVEITSTDMFFVHERASKLSWLVFAIYFGSYIGPVVAAYLPSWQWAFKLQVIILCVLFVVQLFLMEDTSFRREDSETEKEILDQIKTRETGFSSEHGAGKVHHILSQEEAGDLDSDTQNTKRTYFKRMQLLELEYNDKRPFWKILTKPIYTGCFPAVFWLGIVYGAQMMWLSLLTTTQSDLYTTYYDFSTSATGLTNLAALGGSLIGMIYGGPFVDWLTVKLAHRNNGILEPEFRLWAMIGPTLFNAGGLLAYCMGPLNGDAWAVSVVVGQGFLGFAMAAAGPICLTYAIDCYTEAASEALVFILFIRNMIGCGFTFAIQPWLNRTGLATTTWLMFMLSVVINGSFLVFIVFGKAIRRRTKNLYEKVSAME</sequence>
<dbReference type="InterPro" id="IPR036259">
    <property type="entry name" value="MFS_trans_sf"/>
</dbReference>
<comment type="caution">
    <text evidence="6">The sequence shown here is derived from an EMBL/GenBank/DDBJ whole genome shotgun (WGS) entry which is preliminary data.</text>
</comment>
<dbReference type="STRING" id="418784.A0A2P7YSI0"/>
<evidence type="ECO:0000313" key="7">
    <source>
        <dbReference type="Proteomes" id="UP000241107"/>
    </source>
</evidence>
<keyword evidence="2 5" id="KW-0812">Transmembrane</keyword>